<dbReference type="Gene3D" id="2.40.10.170">
    <property type="match status" value="1"/>
</dbReference>
<dbReference type="OrthoDB" id="9804325at2"/>
<keyword evidence="3 13" id="KW-0547">Nucleotide-binding</keyword>
<evidence type="ECO:0000256" key="2">
    <source>
        <dbReference type="ARBA" id="ARBA00022490"/>
    </source>
</evidence>
<dbReference type="Gene3D" id="3.40.50.300">
    <property type="entry name" value="P-loop containing nucleotide triphosphate hydrolases"/>
    <property type="match status" value="2"/>
</dbReference>
<dbReference type="InterPro" id="IPR037235">
    <property type="entry name" value="TRCF-like_C_D7"/>
</dbReference>
<evidence type="ECO:0000256" key="6">
    <source>
        <dbReference type="ARBA" id="ARBA00022806"/>
    </source>
</evidence>
<dbReference type="FunFam" id="3.40.50.300:FF:000546">
    <property type="entry name" value="Transcription-repair-coupling factor"/>
    <property type="match status" value="1"/>
</dbReference>
<dbReference type="InterPro" id="IPR003711">
    <property type="entry name" value="CarD-like/TRCF_RID"/>
</dbReference>
<dbReference type="InterPro" id="IPR011545">
    <property type="entry name" value="DEAD/DEAH_box_helicase_dom"/>
</dbReference>
<dbReference type="SUPFAM" id="SSF141259">
    <property type="entry name" value="CarD-like"/>
    <property type="match status" value="1"/>
</dbReference>
<dbReference type="InterPro" id="IPR001650">
    <property type="entry name" value="Helicase_C-like"/>
</dbReference>
<dbReference type="Gene3D" id="3.40.50.11180">
    <property type="match status" value="1"/>
</dbReference>
<dbReference type="PROSITE" id="PS51194">
    <property type="entry name" value="HELICASE_CTER"/>
    <property type="match status" value="1"/>
</dbReference>
<dbReference type="InterPro" id="IPR047112">
    <property type="entry name" value="RecG/Mfd"/>
</dbReference>
<keyword evidence="4 13" id="KW-0227">DNA damage</keyword>
<keyword evidence="8 13" id="KW-0238">DNA-binding</keyword>
<protein>
    <recommendedName>
        <fullName evidence="12 13">Transcription-repair-coupling factor</fullName>
        <shortName evidence="13">TRCF</shortName>
        <ecNumber evidence="13">3.6.4.-</ecNumber>
    </recommendedName>
</protein>
<keyword evidence="7 13" id="KW-0067">ATP-binding</keyword>
<dbReference type="GO" id="GO:0003678">
    <property type="term" value="F:DNA helicase activity"/>
    <property type="evidence" value="ECO:0007669"/>
    <property type="project" value="TreeGrafter"/>
</dbReference>
<feature type="domain" description="Helicase C-terminal" evidence="15">
    <location>
        <begin position="856"/>
        <end position="1006"/>
    </location>
</feature>
<evidence type="ECO:0000256" key="1">
    <source>
        <dbReference type="ARBA" id="ARBA00004496"/>
    </source>
</evidence>
<evidence type="ECO:0000259" key="15">
    <source>
        <dbReference type="PROSITE" id="PS51194"/>
    </source>
</evidence>
<evidence type="ECO:0000256" key="13">
    <source>
        <dbReference type="HAMAP-Rule" id="MF_00969"/>
    </source>
</evidence>
<evidence type="ECO:0000256" key="7">
    <source>
        <dbReference type="ARBA" id="ARBA00022840"/>
    </source>
</evidence>
<dbReference type="Pfam" id="PF02559">
    <property type="entry name" value="CarD_TRCF_RID"/>
    <property type="match status" value="1"/>
</dbReference>
<dbReference type="Pfam" id="PF00270">
    <property type="entry name" value="DEAD"/>
    <property type="match status" value="1"/>
</dbReference>
<dbReference type="Pfam" id="PF00271">
    <property type="entry name" value="Helicase_C"/>
    <property type="match status" value="1"/>
</dbReference>
<name>A0A2M9HDV0_9BIFI</name>
<dbReference type="NCBIfam" id="TIGR00580">
    <property type="entry name" value="mfd"/>
    <property type="match status" value="1"/>
</dbReference>
<dbReference type="GO" id="GO:0016787">
    <property type="term" value="F:hydrolase activity"/>
    <property type="evidence" value="ECO:0007669"/>
    <property type="project" value="UniProtKB-KW"/>
</dbReference>
<comment type="subcellular location">
    <subcellularLocation>
        <location evidence="1 13">Cytoplasm</location>
    </subcellularLocation>
</comment>
<dbReference type="RefSeq" id="WP_100513188.1">
    <property type="nucleotide sequence ID" value="NZ_PEBK01000006.1"/>
</dbReference>
<dbReference type="EMBL" id="PEBK01000006">
    <property type="protein sequence ID" value="PJM74990.1"/>
    <property type="molecule type" value="Genomic_DNA"/>
</dbReference>
<evidence type="ECO:0000256" key="10">
    <source>
        <dbReference type="ARBA" id="ARBA00061104"/>
    </source>
</evidence>
<dbReference type="GO" id="GO:0005737">
    <property type="term" value="C:cytoplasm"/>
    <property type="evidence" value="ECO:0007669"/>
    <property type="project" value="UniProtKB-SubCell"/>
</dbReference>
<dbReference type="InterPro" id="IPR027417">
    <property type="entry name" value="P-loop_NTPase"/>
</dbReference>
<dbReference type="PANTHER" id="PTHR47964">
    <property type="entry name" value="ATP-DEPENDENT DNA HELICASE HOMOLOG RECG, CHLOROPLASTIC"/>
    <property type="match status" value="1"/>
</dbReference>
<dbReference type="Proteomes" id="UP000231451">
    <property type="component" value="Unassembled WGS sequence"/>
</dbReference>
<keyword evidence="5 13" id="KW-0378">Hydrolase</keyword>
<dbReference type="PROSITE" id="PS51192">
    <property type="entry name" value="HELICASE_ATP_BIND_1"/>
    <property type="match status" value="1"/>
</dbReference>
<sequence>MADNSIADGRVRERGSADVEDVTLGDIRRRLSRDPAFASLLDGSAVRSSSTTEPQLTVGAVEGIRPALAAALAGDADTDRTETAGASGGMVTLVVPSGRDAEEIAGALASWYDGDPADIAVLKAWETLPHERLSPRSDTVASRMAVFRRLAHPEAGSAMFGPIRLLVMPIRSLIQPVAAGLGDVEPLVLRVGEEIALDVAASRLVEGAYTRTELVMDRGEFAVRGGILDVFPPTAAHPVRIEFFGDEIDSIHEFHASDQRTYGDGLDGIWATPCRELQFTDAVRERARSLIGRIPNADDMLESIAGAIAVEGMESLMPALVDDLVSVGSLLPKDARILLCDPQRLQRAAEDLNKTADEFLAASWHVAASGHGAGAPISFDRASFLDYDDAVRALVASGRTVWNLTSFGVDPERDGHVQLGAVPPEEFRGSEERASRGIDGLLDRGLNVTVTAAAKGTLSRLRRVLETATVTGVHYALSRAADGFVDESAGVALLTERDLTGRAGVAAQAKTPKRRRKAIDLMELKEGDYIVHEQHGIGRFVAMQQRMVGAGAAKSKREYLVVEYAPSKRGAPPDRLYIPTDQLDKVSKYIGADVPKLNKLGGSDWAATKAKARKHVKEIAQDLVRLYSARQSAKGFAFSPDTPWQKELEDAFPYQETADQLTTIDEVKADMEKPVPMDRLICGDVGFGKTEIAVRAAFKAVQDSKQVAVLVPTTLLVQQHYETFTERFEGFPVNVAAMSRFQTTKQINETIKALADGTVDVVIGTHKLLNPKIKFKDLGLVIIDEEQRFGVEHKETLKALRTNVDVLSLSATPIPRTLEMAITGIREMSTLATPPEDRLPVLTYVGAYEDAQVTAAIRRELLRGGQVFYVHNRVSGIDKLAAHLKELVPEANIGVAHGKMGEKQLDSVIRDFWHRDIDVLLCTTIIETGLDISNANTLIVDHADKFGLSQLHQLRGRVGRGRERAYAYFLYDPTKTMTQTAHDRLATIAQNTALGSGYDVAMKDLELRGTGNLLGGEQSGHIEGVGFDLYVRMVSEAVEQVKEPDRQAEPVSVTIDIPVNASIPERYIDSDKLRLEAYRKLAAARTEDDFREIREELTDRYGRPPEQLDMLFEVARLRARARAIGLSELVMQGRNLRVGRFDPRESVQMRIARIYKGVQYRPVTHQYLIPTPFQGSMGSGPMSGEEVLAWVNQLLDDLTWTPKPRKGHAG</sequence>
<dbReference type="SMART" id="SM00490">
    <property type="entry name" value="HELICc"/>
    <property type="match status" value="1"/>
</dbReference>
<evidence type="ECO:0000256" key="12">
    <source>
        <dbReference type="ARBA" id="ARBA00070128"/>
    </source>
</evidence>
<comment type="caution">
    <text evidence="16">The sequence shown here is derived from an EMBL/GenBank/DDBJ whole genome shotgun (WGS) entry which is preliminary data.</text>
</comment>
<dbReference type="InterPro" id="IPR014001">
    <property type="entry name" value="Helicase_ATP-bd"/>
</dbReference>
<dbReference type="GO" id="GO:0005524">
    <property type="term" value="F:ATP binding"/>
    <property type="evidence" value="ECO:0007669"/>
    <property type="project" value="UniProtKB-UniRule"/>
</dbReference>
<dbReference type="InterPro" id="IPR036101">
    <property type="entry name" value="CarD-like/TRCF_RID_sf"/>
</dbReference>
<reference evidence="16 17" key="1">
    <citation type="submission" date="2017-10" db="EMBL/GenBank/DDBJ databases">
        <title>Draft genome sequences of strains TRE 1, TRE 9, TRE H and TRI 7, isolated from tamarins, belonging to four potential novel Bifidobacterium species.</title>
        <authorList>
            <person name="Mattarelli P."/>
            <person name="Modesto M."/>
            <person name="Puglisi E."/>
            <person name="Morelli L."/>
            <person name="Spezio C."/>
            <person name="Bonetti A."/>
            <person name="Sandri C."/>
        </authorList>
    </citation>
    <scope>NUCLEOTIDE SEQUENCE [LARGE SCALE GENOMIC DNA]</scope>
    <source>
        <strain evidence="17">TRI7</strain>
    </source>
</reference>
<keyword evidence="17" id="KW-1185">Reference proteome</keyword>
<dbReference type="SMART" id="SM00487">
    <property type="entry name" value="DEXDc"/>
    <property type="match status" value="1"/>
</dbReference>
<dbReference type="InterPro" id="IPR004576">
    <property type="entry name" value="Mfd"/>
</dbReference>
<dbReference type="Gene3D" id="3.90.1150.50">
    <property type="entry name" value="Transcription-repair-coupling factor, D7 domain"/>
    <property type="match status" value="1"/>
</dbReference>
<keyword evidence="9 13" id="KW-0234">DNA repair</keyword>
<dbReference type="Pfam" id="PF03461">
    <property type="entry name" value="TRCF"/>
    <property type="match status" value="1"/>
</dbReference>
<gene>
    <name evidence="13 16" type="primary">mfd</name>
    <name evidence="16" type="ORF">CSQ87_07115</name>
</gene>
<evidence type="ECO:0000256" key="4">
    <source>
        <dbReference type="ARBA" id="ARBA00022763"/>
    </source>
</evidence>
<dbReference type="PANTHER" id="PTHR47964:SF1">
    <property type="entry name" value="ATP-DEPENDENT DNA HELICASE HOMOLOG RECG, CHLOROPLASTIC"/>
    <property type="match status" value="1"/>
</dbReference>
<dbReference type="Pfam" id="PF17757">
    <property type="entry name" value="UvrB_inter"/>
    <property type="match status" value="1"/>
</dbReference>
<dbReference type="EC" id="3.6.4.-" evidence="13"/>
<dbReference type="InterPro" id="IPR005118">
    <property type="entry name" value="TRCF_C"/>
</dbReference>
<accession>A0A2M9HDV0</accession>
<dbReference type="GO" id="GO:0000716">
    <property type="term" value="P:transcription-coupled nucleotide-excision repair, DNA damage recognition"/>
    <property type="evidence" value="ECO:0007669"/>
    <property type="project" value="UniProtKB-UniRule"/>
</dbReference>
<feature type="domain" description="Helicase ATP-binding" evidence="14">
    <location>
        <begin position="670"/>
        <end position="831"/>
    </location>
</feature>
<dbReference type="SUPFAM" id="SSF52540">
    <property type="entry name" value="P-loop containing nucleoside triphosphate hydrolases"/>
    <property type="match status" value="3"/>
</dbReference>
<dbReference type="Gene3D" id="3.30.2060.10">
    <property type="entry name" value="Penicillin-binding protein 1b domain"/>
    <property type="match status" value="1"/>
</dbReference>
<comment type="function">
    <text evidence="13">Couples transcription and DNA repair by recognizing RNA polymerase (RNAP) stalled at DNA lesions. Mediates ATP-dependent release of RNAP and its truncated transcript from the DNA, and recruitment of nucleotide excision repair machinery to the damaged site.</text>
</comment>
<evidence type="ECO:0000313" key="16">
    <source>
        <dbReference type="EMBL" id="PJM74990.1"/>
    </source>
</evidence>
<keyword evidence="6" id="KW-0347">Helicase</keyword>
<evidence type="ECO:0000256" key="9">
    <source>
        <dbReference type="ARBA" id="ARBA00023204"/>
    </source>
</evidence>
<dbReference type="FunFam" id="3.40.50.300:FF:000300">
    <property type="entry name" value="Transcription-repair-coupling factor"/>
    <property type="match status" value="1"/>
</dbReference>
<dbReference type="InterPro" id="IPR041471">
    <property type="entry name" value="UvrB_inter"/>
</dbReference>
<dbReference type="CDD" id="cd17991">
    <property type="entry name" value="DEXHc_TRCF"/>
    <property type="match status" value="1"/>
</dbReference>
<evidence type="ECO:0000256" key="3">
    <source>
        <dbReference type="ARBA" id="ARBA00022741"/>
    </source>
</evidence>
<comment type="similarity">
    <text evidence="10 13">In the N-terminal section; belongs to the UvrB family.</text>
</comment>
<dbReference type="GO" id="GO:0006355">
    <property type="term" value="P:regulation of DNA-templated transcription"/>
    <property type="evidence" value="ECO:0007669"/>
    <property type="project" value="UniProtKB-UniRule"/>
</dbReference>
<organism evidence="16 17">
    <name type="scientific">Bifidobacterium simiarum</name>
    <dbReference type="NCBI Taxonomy" id="2045441"/>
    <lineage>
        <taxon>Bacteria</taxon>
        <taxon>Bacillati</taxon>
        <taxon>Actinomycetota</taxon>
        <taxon>Actinomycetes</taxon>
        <taxon>Bifidobacteriales</taxon>
        <taxon>Bifidobacteriaceae</taxon>
        <taxon>Bifidobacterium</taxon>
    </lineage>
</organism>
<dbReference type="AlphaFoldDB" id="A0A2M9HDV0"/>
<dbReference type="SUPFAM" id="SSF143517">
    <property type="entry name" value="TRCF domain-like"/>
    <property type="match status" value="1"/>
</dbReference>
<evidence type="ECO:0000313" key="17">
    <source>
        <dbReference type="Proteomes" id="UP000231451"/>
    </source>
</evidence>
<dbReference type="HAMAP" id="MF_00969">
    <property type="entry name" value="TRCF"/>
    <property type="match status" value="1"/>
</dbReference>
<dbReference type="SMART" id="SM01058">
    <property type="entry name" value="CarD_TRCF"/>
    <property type="match status" value="1"/>
</dbReference>
<proteinExistence type="inferred from homology"/>
<evidence type="ECO:0000256" key="11">
    <source>
        <dbReference type="ARBA" id="ARBA00061399"/>
    </source>
</evidence>
<evidence type="ECO:0000256" key="5">
    <source>
        <dbReference type="ARBA" id="ARBA00022801"/>
    </source>
</evidence>
<evidence type="ECO:0000259" key="14">
    <source>
        <dbReference type="PROSITE" id="PS51192"/>
    </source>
</evidence>
<comment type="similarity">
    <text evidence="11 13">In the C-terminal section; belongs to the helicase family. RecG subfamily.</text>
</comment>
<evidence type="ECO:0000256" key="8">
    <source>
        <dbReference type="ARBA" id="ARBA00023125"/>
    </source>
</evidence>
<keyword evidence="2 13" id="KW-0963">Cytoplasm</keyword>
<dbReference type="GO" id="GO:0003684">
    <property type="term" value="F:damaged DNA binding"/>
    <property type="evidence" value="ECO:0007669"/>
    <property type="project" value="InterPro"/>
</dbReference>
<dbReference type="SMART" id="SM00982">
    <property type="entry name" value="TRCF"/>
    <property type="match status" value="1"/>
</dbReference>